<keyword evidence="5 7" id="KW-1133">Transmembrane helix</keyword>
<dbReference type="RefSeq" id="WP_382191485.1">
    <property type="nucleotide sequence ID" value="NZ_JBHSAY010000027.1"/>
</dbReference>
<feature type="domain" description="VTT" evidence="8">
    <location>
        <begin position="43"/>
        <end position="171"/>
    </location>
</feature>
<evidence type="ECO:0000256" key="4">
    <source>
        <dbReference type="ARBA" id="ARBA00022692"/>
    </source>
</evidence>
<evidence type="ECO:0000256" key="7">
    <source>
        <dbReference type="RuleBase" id="RU367016"/>
    </source>
</evidence>
<feature type="transmembrane region" description="Helical" evidence="7">
    <location>
        <begin position="185"/>
        <end position="203"/>
    </location>
</feature>
<dbReference type="InterPro" id="IPR032818">
    <property type="entry name" value="DedA-like"/>
</dbReference>
<evidence type="ECO:0000313" key="9">
    <source>
        <dbReference type="EMBL" id="MFC4135883.1"/>
    </source>
</evidence>
<dbReference type="PANTHER" id="PTHR30353">
    <property type="entry name" value="INNER MEMBRANE PROTEIN DEDA-RELATED"/>
    <property type="match status" value="1"/>
</dbReference>
<accession>A0ABV8LZH1</accession>
<organism evidence="9 10">
    <name type="scientific">Hamadaea flava</name>
    <dbReference type="NCBI Taxonomy" id="1742688"/>
    <lineage>
        <taxon>Bacteria</taxon>
        <taxon>Bacillati</taxon>
        <taxon>Actinomycetota</taxon>
        <taxon>Actinomycetes</taxon>
        <taxon>Micromonosporales</taxon>
        <taxon>Micromonosporaceae</taxon>
        <taxon>Hamadaea</taxon>
    </lineage>
</organism>
<keyword evidence="3 7" id="KW-1003">Cell membrane</keyword>
<name>A0ABV8LZH1_9ACTN</name>
<dbReference type="EMBL" id="JBHSAY010000027">
    <property type="protein sequence ID" value="MFC4135883.1"/>
    <property type="molecule type" value="Genomic_DNA"/>
</dbReference>
<dbReference type="PANTHER" id="PTHR30353:SF0">
    <property type="entry name" value="TRANSMEMBRANE PROTEIN"/>
    <property type="match status" value="1"/>
</dbReference>
<comment type="similarity">
    <text evidence="2 7">Belongs to the DedA family.</text>
</comment>
<comment type="subcellular location">
    <subcellularLocation>
        <location evidence="1 7">Cell membrane</location>
        <topology evidence="1 7">Multi-pass membrane protein</topology>
    </subcellularLocation>
</comment>
<evidence type="ECO:0000313" key="10">
    <source>
        <dbReference type="Proteomes" id="UP001595816"/>
    </source>
</evidence>
<dbReference type="InterPro" id="IPR032816">
    <property type="entry name" value="VTT_dom"/>
</dbReference>
<gene>
    <name evidence="9" type="ORF">ACFOZ4_35205</name>
</gene>
<comment type="caution">
    <text evidence="9">The sequence shown here is derived from an EMBL/GenBank/DDBJ whole genome shotgun (WGS) entry which is preliminary data.</text>
</comment>
<keyword evidence="6 7" id="KW-0472">Membrane</keyword>
<dbReference type="Pfam" id="PF09335">
    <property type="entry name" value="VTT_dom"/>
    <property type="match status" value="1"/>
</dbReference>
<sequence>MVSQLASTTSGVLDPTQLISAFGLIGIMVIVFAESGLLVGFFLPGDSLLFTAGLLVASDRYLHYPLWVVIAAICVAAIIGDQVGYLFGRKVGPGLFRKPDARLFKQRYLTQAQHFFDHHGARSIVLARFVPLVRTFAPIVAGTAEMRYRTFVLYNIAGGVAWGTVVTVAGYFLGQLPVVANNIEVILVAIVAVSFVPVAIELLRGRRRARKTAAGSKPADGPAADTPQP</sequence>
<dbReference type="Proteomes" id="UP001595816">
    <property type="component" value="Unassembled WGS sequence"/>
</dbReference>
<evidence type="ECO:0000256" key="1">
    <source>
        <dbReference type="ARBA" id="ARBA00004651"/>
    </source>
</evidence>
<protein>
    <submittedName>
        <fullName evidence="9">VTT domain-containing protein</fullName>
    </submittedName>
</protein>
<keyword evidence="4 7" id="KW-0812">Transmembrane</keyword>
<feature type="transmembrane region" description="Helical" evidence="7">
    <location>
        <begin position="151"/>
        <end position="173"/>
    </location>
</feature>
<keyword evidence="10" id="KW-1185">Reference proteome</keyword>
<feature type="transmembrane region" description="Helical" evidence="7">
    <location>
        <begin position="21"/>
        <end position="44"/>
    </location>
</feature>
<evidence type="ECO:0000256" key="3">
    <source>
        <dbReference type="ARBA" id="ARBA00022475"/>
    </source>
</evidence>
<proteinExistence type="inferred from homology"/>
<evidence type="ECO:0000259" key="8">
    <source>
        <dbReference type="Pfam" id="PF09335"/>
    </source>
</evidence>
<evidence type="ECO:0000256" key="5">
    <source>
        <dbReference type="ARBA" id="ARBA00022989"/>
    </source>
</evidence>
<feature type="transmembrane region" description="Helical" evidence="7">
    <location>
        <begin position="64"/>
        <end position="88"/>
    </location>
</feature>
<evidence type="ECO:0000256" key="2">
    <source>
        <dbReference type="ARBA" id="ARBA00010792"/>
    </source>
</evidence>
<evidence type="ECO:0000256" key="6">
    <source>
        <dbReference type="ARBA" id="ARBA00023136"/>
    </source>
</evidence>
<reference evidence="10" key="1">
    <citation type="journal article" date="2019" name="Int. J. Syst. Evol. Microbiol.">
        <title>The Global Catalogue of Microorganisms (GCM) 10K type strain sequencing project: providing services to taxonomists for standard genome sequencing and annotation.</title>
        <authorList>
            <consortium name="The Broad Institute Genomics Platform"/>
            <consortium name="The Broad Institute Genome Sequencing Center for Infectious Disease"/>
            <person name="Wu L."/>
            <person name="Ma J."/>
        </authorList>
    </citation>
    <scope>NUCLEOTIDE SEQUENCE [LARGE SCALE GENOMIC DNA]</scope>
    <source>
        <strain evidence="10">CGMCC 4.7289</strain>
    </source>
</reference>